<organism evidence="1 2">
    <name type="scientific">Citrus sinensis</name>
    <name type="common">Sweet orange</name>
    <name type="synonym">Citrus aurantium var. sinensis</name>
    <dbReference type="NCBI Taxonomy" id="2711"/>
    <lineage>
        <taxon>Eukaryota</taxon>
        <taxon>Viridiplantae</taxon>
        <taxon>Streptophyta</taxon>
        <taxon>Embryophyta</taxon>
        <taxon>Tracheophyta</taxon>
        <taxon>Spermatophyta</taxon>
        <taxon>Magnoliopsida</taxon>
        <taxon>eudicotyledons</taxon>
        <taxon>Gunneridae</taxon>
        <taxon>Pentapetalae</taxon>
        <taxon>rosids</taxon>
        <taxon>malvids</taxon>
        <taxon>Sapindales</taxon>
        <taxon>Rutaceae</taxon>
        <taxon>Aurantioideae</taxon>
        <taxon>Citrus</taxon>
    </lineage>
</organism>
<evidence type="ECO:0000313" key="1">
    <source>
        <dbReference type="EMBL" id="KAH9677866.1"/>
    </source>
</evidence>
<dbReference type="EMBL" id="CM039178">
    <property type="protein sequence ID" value="KAH9677866.1"/>
    <property type="molecule type" value="Genomic_DNA"/>
</dbReference>
<accession>A0ACB8HSV6</accession>
<sequence length="607" mass="64903">MESEMARPHGHGHEQEPQVVENQMEGEDEHHHGKKWVLKKVKAKAKQIKDTFTKHGHGPDHDHDLDEKDDDDDDDDEVVEEPEIHGAPIYDSAEIKSTGTTEATGQSGVNAGRSTAMDVDPLPPERTVNPVAGSRVHEHEENRGQPKVNVGLTSVVDEAPKAPQNTPVAHAGTTTDTHHVRDQDPTRTFIPGQEEHSGQPNVNLQRPKGGLVEDPATAGAYTPSNYQTKATDPTGKGGEEAGISPTLSSFEKMSISDESKSKSGQKQNWPTGTEDFHTSLSTGSHDQFSPELTPPKPVTGEAFHSTGTQDHPHDDYAEAKEALDSSRDTASGRQPNQGSYTEKISSATPAIAAKAISAKNVVASKLGYGEQGDTGGHEMHATGDKSKSSMPASTVDYGKKIGVTVTEKLSPVYEKVAGAGSTLMSKIPGTTNTGSEKEHGVGAQDKGVSVKDYFAEKLRPGEEDRALSQVITEALRKKKAKQENKSTSSRPVTEVVSDALHNRNEEPEEITSRPMGKVTESEEVARRLGTTEHDTSNEGIDSSFVNNSNMGVVGKIKGAVGSWFGGKGEETPGSQQSHSAPVGSALDEAGRNNNNTTGERRLQETGN</sequence>
<protein>
    <submittedName>
        <fullName evidence="1">Low-temperature-induced 65 kDa protein</fullName>
    </submittedName>
</protein>
<comment type="caution">
    <text evidence="1">The sequence shown here is derived from an EMBL/GenBank/DDBJ whole genome shotgun (WGS) entry which is preliminary data.</text>
</comment>
<evidence type="ECO:0000313" key="2">
    <source>
        <dbReference type="Proteomes" id="UP000829398"/>
    </source>
</evidence>
<reference evidence="2" key="1">
    <citation type="journal article" date="2023" name="Hortic. Res.">
        <title>A chromosome-level phased genome enabling allele-level studies in sweet orange: a case study on citrus Huanglongbing tolerance.</title>
        <authorList>
            <person name="Wu B."/>
            <person name="Yu Q."/>
            <person name="Deng Z."/>
            <person name="Duan Y."/>
            <person name="Luo F."/>
            <person name="Gmitter F. Jr."/>
        </authorList>
    </citation>
    <scope>NUCLEOTIDE SEQUENCE [LARGE SCALE GENOMIC DNA]</scope>
    <source>
        <strain evidence="2">cv. Valencia</strain>
    </source>
</reference>
<proteinExistence type="predicted"/>
<dbReference type="Proteomes" id="UP000829398">
    <property type="component" value="Chromosome 9"/>
</dbReference>
<name>A0ACB8HSV6_CITSI</name>
<gene>
    <name evidence="1" type="ORF">KPL71_025504</name>
</gene>
<keyword evidence="2" id="KW-1185">Reference proteome</keyword>